<evidence type="ECO:0000313" key="4">
    <source>
        <dbReference type="Proteomes" id="UP001257914"/>
    </source>
</evidence>
<dbReference type="RefSeq" id="WP_315947466.1">
    <property type="nucleotide sequence ID" value="NZ_JAWCUA010000010.1"/>
</dbReference>
<evidence type="ECO:0000256" key="1">
    <source>
        <dbReference type="ARBA" id="ARBA00022729"/>
    </source>
</evidence>
<dbReference type="Pfam" id="PF13517">
    <property type="entry name" value="FG-GAP_3"/>
    <property type="match status" value="3"/>
</dbReference>
<evidence type="ECO:0000259" key="2">
    <source>
        <dbReference type="Pfam" id="PF07593"/>
    </source>
</evidence>
<organism evidence="3 4">
    <name type="scientific">Psychrosphaera aquimarina</name>
    <dbReference type="NCBI Taxonomy" id="2044854"/>
    <lineage>
        <taxon>Bacteria</taxon>
        <taxon>Pseudomonadati</taxon>
        <taxon>Pseudomonadota</taxon>
        <taxon>Gammaproteobacteria</taxon>
        <taxon>Alteromonadales</taxon>
        <taxon>Pseudoalteromonadaceae</taxon>
        <taxon>Psychrosphaera</taxon>
    </lineage>
</organism>
<dbReference type="Proteomes" id="UP001257914">
    <property type="component" value="Unassembled WGS sequence"/>
</dbReference>
<accession>A0ABU3R2H7</accession>
<dbReference type="InterPro" id="IPR013517">
    <property type="entry name" value="FG-GAP"/>
</dbReference>
<dbReference type="PANTHER" id="PTHR16026">
    <property type="entry name" value="CARTILAGE ACIDIC PROTEIN 1"/>
    <property type="match status" value="1"/>
</dbReference>
<comment type="caution">
    <text evidence="3">The sequence shown here is derived from an EMBL/GenBank/DDBJ whole genome shotgun (WGS) entry which is preliminary data.</text>
</comment>
<dbReference type="InterPro" id="IPR027039">
    <property type="entry name" value="Crtac1"/>
</dbReference>
<keyword evidence="4" id="KW-1185">Reference proteome</keyword>
<sequence>MSFTDISSAAGITLFHSNRLGTNATMPSMFSGGVAAEDYDNDGDIDLYFVSGESSQNHLYQNQGDGTFVDVAQQAGVAINGKRTSGPTFADINGDGYLDLALGAVDNEKFHLFLNNQDGTFTDITATSGIQFTAPNTVSITFSDLENDGDLDMFASHWGHDLAEGDSLEMIWRNDSQGDLVFFTDISTEMGLSTIYQNQFDTADNPDAEADSSFVPSLSDIDSDGDMDLLLVSDYGLTKLLRNNGHNFELVESDSIIDQFGMGSAVADIDNDGDMDWFVTSIAEKEYSGEDKNPTEGYRGNTLYKNDGLGNFSNVSISAGVSDGGWGWGACIADFNNDSLPDIFHVNGWGQNGQLFVMFQDDKSRLFIAQQDGTFIEQAVKLGINDEHQGRGLSCNDFDNDGDIDIAVSNNQGPAKLYQNNLTGQNQFLKIKLSGNSPNTQAIGALVEVIVNESLTLTKEVRIDNNFVSQNANELHFGLANNNTVEKIIITWPDQTITEQSNVSSGQIVKISQ</sequence>
<protein>
    <submittedName>
        <fullName evidence="3">CRTAC1 family protein</fullName>
    </submittedName>
</protein>
<dbReference type="EMBL" id="JAWCUA010000010">
    <property type="protein sequence ID" value="MDU0113875.1"/>
    <property type="molecule type" value="Genomic_DNA"/>
</dbReference>
<dbReference type="InterPro" id="IPR028994">
    <property type="entry name" value="Integrin_alpha_N"/>
</dbReference>
<dbReference type="Gene3D" id="2.130.10.130">
    <property type="entry name" value="Integrin alpha, N-terminal"/>
    <property type="match status" value="2"/>
</dbReference>
<name>A0ABU3R2H7_9GAMM</name>
<evidence type="ECO:0000313" key="3">
    <source>
        <dbReference type="EMBL" id="MDU0113875.1"/>
    </source>
</evidence>
<gene>
    <name evidence="3" type="ORF">RT723_12880</name>
</gene>
<dbReference type="InterPro" id="IPR011519">
    <property type="entry name" value="UnbV_ASPIC"/>
</dbReference>
<dbReference type="PANTHER" id="PTHR16026:SF0">
    <property type="entry name" value="CARTILAGE ACIDIC PROTEIN 1"/>
    <property type="match status" value="1"/>
</dbReference>
<dbReference type="SUPFAM" id="SSF69318">
    <property type="entry name" value="Integrin alpha N-terminal domain"/>
    <property type="match status" value="1"/>
</dbReference>
<keyword evidence="1" id="KW-0732">Signal</keyword>
<reference evidence="3 4" key="1">
    <citation type="submission" date="2023-10" db="EMBL/GenBank/DDBJ databases">
        <title>Psychrosphaera aquimaarina strain SW33 isolated from seawater.</title>
        <authorList>
            <person name="Bayburt H."/>
            <person name="Kim J.M."/>
            <person name="Choi B.J."/>
            <person name="Jeon C.O."/>
        </authorList>
    </citation>
    <scope>NUCLEOTIDE SEQUENCE [LARGE SCALE GENOMIC DNA]</scope>
    <source>
        <strain evidence="3 4">KCTC 52743</strain>
    </source>
</reference>
<proteinExistence type="predicted"/>
<feature type="domain" description="ASPIC/UnbV" evidence="2">
    <location>
        <begin position="442"/>
        <end position="509"/>
    </location>
</feature>
<dbReference type="Pfam" id="PF07593">
    <property type="entry name" value="UnbV_ASPIC"/>
    <property type="match status" value="1"/>
</dbReference>